<dbReference type="OrthoDB" id="270177at2"/>
<name>A0A2S7UXQ4_9GAMM</name>
<evidence type="ECO:0000256" key="3">
    <source>
        <dbReference type="ARBA" id="ARBA00023163"/>
    </source>
</evidence>
<evidence type="ECO:0000256" key="1">
    <source>
        <dbReference type="ARBA" id="ARBA00023015"/>
    </source>
</evidence>
<feature type="domain" description="HTH tetR-type" evidence="5">
    <location>
        <begin position="7"/>
        <end position="67"/>
    </location>
</feature>
<dbReference type="SUPFAM" id="SSF46689">
    <property type="entry name" value="Homeodomain-like"/>
    <property type="match status" value="1"/>
</dbReference>
<dbReference type="PROSITE" id="PS01081">
    <property type="entry name" value="HTH_TETR_1"/>
    <property type="match status" value="1"/>
</dbReference>
<dbReference type="PROSITE" id="PS50977">
    <property type="entry name" value="HTH_TETR_2"/>
    <property type="match status" value="1"/>
</dbReference>
<dbReference type="InterPro" id="IPR001647">
    <property type="entry name" value="HTH_TetR"/>
</dbReference>
<evidence type="ECO:0000313" key="6">
    <source>
        <dbReference type="EMBL" id="PQJ54051.1"/>
    </source>
</evidence>
<evidence type="ECO:0000259" key="5">
    <source>
        <dbReference type="PROSITE" id="PS50977"/>
    </source>
</evidence>
<comment type="caution">
    <text evidence="6">The sequence shown here is derived from an EMBL/GenBank/DDBJ whole genome shotgun (WGS) entry which is preliminary data.</text>
</comment>
<evidence type="ECO:0000256" key="2">
    <source>
        <dbReference type="ARBA" id="ARBA00023125"/>
    </source>
</evidence>
<dbReference type="Pfam" id="PF00440">
    <property type="entry name" value="TetR_N"/>
    <property type="match status" value="1"/>
</dbReference>
<organism evidence="6 7">
    <name type="scientific">Psychrosphaera saromensis</name>
    <dbReference type="NCBI Taxonomy" id="716813"/>
    <lineage>
        <taxon>Bacteria</taxon>
        <taxon>Pseudomonadati</taxon>
        <taxon>Pseudomonadota</taxon>
        <taxon>Gammaproteobacteria</taxon>
        <taxon>Alteromonadales</taxon>
        <taxon>Pseudoalteromonadaceae</taxon>
        <taxon>Psychrosphaera</taxon>
    </lineage>
</organism>
<dbReference type="AlphaFoldDB" id="A0A2S7UXQ4"/>
<dbReference type="Gene3D" id="1.10.357.10">
    <property type="entry name" value="Tetracycline Repressor, domain 2"/>
    <property type="match status" value="1"/>
</dbReference>
<dbReference type="EMBL" id="MSCH01000003">
    <property type="protein sequence ID" value="PQJ54051.1"/>
    <property type="molecule type" value="Genomic_DNA"/>
</dbReference>
<evidence type="ECO:0000313" key="7">
    <source>
        <dbReference type="Proteomes" id="UP000239007"/>
    </source>
</evidence>
<dbReference type="PANTHER" id="PTHR47506:SF1">
    <property type="entry name" value="HTH-TYPE TRANSCRIPTIONAL REGULATOR YJDC"/>
    <property type="match status" value="1"/>
</dbReference>
<gene>
    <name evidence="6" type="ORF">BTO11_10585</name>
</gene>
<dbReference type="InterPro" id="IPR009057">
    <property type="entry name" value="Homeodomain-like_sf"/>
</dbReference>
<sequence length="199" mass="22141">MATTRRQFDKDVALDAAMKVFWRKGYASASLADLTKTMGINKPSMYSAFGNKEALFIKATQLYIDTIIEPTGQLLSLKELPLKERLRNYMMRALELQCDPNNMKGCYLAFCRSEVSTGEIPAQAENMLKEFDVIPPPAYINLFKDDPESIELGLDKKAYENAMAIFTILKGTASMARSGVDKANLEFCIDSVIAGIGLK</sequence>
<evidence type="ECO:0000256" key="4">
    <source>
        <dbReference type="PROSITE-ProRule" id="PRU00335"/>
    </source>
</evidence>
<keyword evidence="7" id="KW-1185">Reference proteome</keyword>
<keyword evidence="3" id="KW-0804">Transcription</keyword>
<keyword evidence="2 4" id="KW-0238">DNA-binding</keyword>
<dbReference type="Proteomes" id="UP000239007">
    <property type="component" value="Unassembled WGS sequence"/>
</dbReference>
<proteinExistence type="predicted"/>
<accession>A0A2S7UXQ4</accession>
<dbReference type="Gene3D" id="1.10.10.60">
    <property type="entry name" value="Homeodomain-like"/>
    <property type="match status" value="1"/>
</dbReference>
<keyword evidence="1" id="KW-0805">Transcription regulation</keyword>
<reference evidence="6 7" key="1">
    <citation type="submission" date="2016-12" db="EMBL/GenBank/DDBJ databases">
        <title>Diversity of luminous bacteria.</title>
        <authorList>
            <person name="Yoshizawa S."/>
            <person name="Kogure K."/>
        </authorList>
    </citation>
    <scope>NUCLEOTIDE SEQUENCE [LARGE SCALE GENOMIC DNA]</scope>
    <source>
        <strain evidence="6 7">SA4-48</strain>
    </source>
</reference>
<dbReference type="RefSeq" id="WP_105052562.1">
    <property type="nucleotide sequence ID" value="NZ_BMYG01000007.1"/>
</dbReference>
<dbReference type="InterPro" id="IPR023772">
    <property type="entry name" value="DNA-bd_HTH_TetR-type_CS"/>
</dbReference>
<dbReference type="PANTHER" id="PTHR47506">
    <property type="entry name" value="TRANSCRIPTIONAL REGULATORY PROTEIN"/>
    <property type="match status" value="1"/>
</dbReference>
<feature type="DNA-binding region" description="H-T-H motif" evidence="4">
    <location>
        <begin position="30"/>
        <end position="49"/>
    </location>
</feature>
<dbReference type="PRINTS" id="PR00455">
    <property type="entry name" value="HTHTETR"/>
</dbReference>
<protein>
    <submittedName>
        <fullName evidence="6">TetR family transcriptional regulator</fullName>
    </submittedName>
</protein>
<dbReference type="GO" id="GO:0003677">
    <property type="term" value="F:DNA binding"/>
    <property type="evidence" value="ECO:0007669"/>
    <property type="project" value="UniProtKB-UniRule"/>
</dbReference>